<keyword evidence="2" id="KW-1185">Reference proteome</keyword>
<comment type="caution">
    <text evidence="1">The sequence shown here is derived from an EMBL/GenBank/DDBJ whole genome shotgun (WGS) entry which is preliminary data.</text>
</comment>
<gene>
    <name evidence="1" type="ORF">SNEC2469_LOCUS28691</name>
</gene>
<dbReference type="Proteomes" id="UP000601435">
    <property type="component" value="Unassembled WGS sequence"/>
</dbReference>
<sequence length="107" mass="11595">MADTGRTLGEEFDVMLSGGSGKWRLGAFTFKEHNGLRIAAIHSTGALCDWNKAHPEKQVKAGDLLVEIDSQKPEGGMRGNGKELYEELLRVPRPCRLVIGAGPLHVG</sequence>
<dbReference type="EMBL" id="CAJNJA010062908">
    <property type="protein sequence ID" value="CAE7877794.1"/>
    <property type="molecule type" value="Genomic_DNA"/>
</dbReference>
<evidence type="ECO:0000313" key="1">
    <source>
        <dbReference type="EMBL" id="CAE7877794.1"/>
    </source>
</evidence>
<dbReference type="AlphaFoldDB" id="A0A813AUK7"/>
<protein>
    <recommendedName>
        <fullName evidence="3">PDZ domain-containing protein</fullName>
    </recommendedName>
</protein>
<organism evidence="1 2">
    <name type="scientific">Symbiodinium necroappetens</name>
    <dbReference type="NCBI Taxonomy" id="1628268"/>
    <lineage>
        <taxon>Eukaryota</taxon>
        <taxon>Sar</taxon>
        <taxon>Alveolata</taxon>
        <taxon>Dinophyceae</taxon>
        <taxon>Suessiales</taxon>
        <taxon>Symbiodiniaceae</taxon>
        <taxon>Symbiodinium</taxon>
    </lineage>
</organism>
<name>A0A813AUK7_9DINO</name>
<proteinExistence type="predicted"/>
<evidence type="ECO:0000313" key="2">
    <source>
        <dbReference type="Proteomes" id="UP000601435"/>
    </source>
</evidence>
<dbReference type="OrthoDB" id="408094at2759"/>
<evidence type="ECO:0008006" key="3">
    <source>
        <dbReference type="Google" id="ProtNLM"/>
    </source>
</evidence>
<accession>A0A813AUK7</accession>
<reference evidence="1" key="1">
    <citation type="submission" date="2021-02" db="EMBL/GenBank/DDBJ databases">
        <authorList>
            <person name="Dougan E. K."/>
            <person name="Rhodes N."/>
            <person name="Thang M."/>
            <person name="Chan C."/>
        </authorList>
    </citation>
    <scope>NUCLEOTIDE SEQUENCE</scope>
</reference>